<gene>
    <name evidence="1" type="ORF">ANN_21410</name>
</gene>
<evidence type="ECO:0000313" key="2">
    <source>
        <dbReference type="Proteomes" id="UP001148838"/>
    </source>
</evidence>
<sequence length="145" mass="16572">MLKKLISLQRTVVRRGAKWIDVFQRPLKVDPLKYFIVKCAMSSPLGGNGQNIRCLHTCELRMKSEDRREMLASLPAKDEGTEGEKGVDIDTSFQSLEDLYPDENTPTRLFDGIPFRDVPICDIKASKNNTIITLSTAKGRFFWEY</sequence>
<proteinExistence type="predicted"/>
<comment type="caution">
    <text evidence="1">The sequence shown here is derived from an EMBL/GenBank/DDBJ whole genome shotgun (WGS) entry which is preliminary data.</text>
</comment>
<keyword evidence="2" id="KW-1185">Reference proteome</keyword>
<dbReference type="EMBL" id="JAJSOF020000029">
    <property type="protein sequence ID" value="KAJ4432771.1"/>
    <property type="molecule type" value="Genomic_DNA"/>
</dbReference>
<reference evidence="1 2" key="1">
    <citation type="journal article" date="2022" name="Allergy">
        <title>Genome assembly and annotation of Periplaneta americana reveal a comprehensive cockroach allergen profile.</title>
        <authorList>
            <person name="Wang L."/>
            <person name="Xiong Q."/>
            <person name="Saelim N."/>
            <person name="Wang L."/>
            <person name="Nong W."/>
            <person name="Wan A.T."/>
            <person name="Shi M."/>
            <person name="Liu X."/>
            <person name="Cao Q."/>
            <person name="Hui J.H.L."/>
            <person name="Sookrung N."/>
            <person name="Leung T.F."/>
            <person name="Tungtrongchitr A."/>
            <person name="Tsui S.K.W."/>
        </authorList>
    </citation>
    <scope>NUCLEOTIDE SEQUENCE [LARGE SCALE GENOMIC DNA]</scope>
    <source>
        <strain evidence="1">PWHHKU_190912</strain>
    </source>
</reference>
<protein>
    <submittedName>
        <fullName evidence="1">Uncharacterized protein</fullName>
    </submittedName>
</protein>
<dbReference type="Proteomes" id="UP001148838">
    <property type="component" value="Unassembled WGS sequence"/>
</dbReference>
<organism evidence="1 2">
    <name type="scientific">Periplaneta americana</name>
    <name type="common">American cockroach</name>
    <name type="synonym">Blatta americana</name>
    <dbReference type="NCBI Taxonomy" id="6978"/>
    <lineage>
        <taxon>Eukaryota</taxon>
        <taxon>Metazoa</taxon>
        <taxon>Ecdysozoa</taxon>
        <taxon>Arthropoda</taxon>
        <taxon>Hexapoda</taxon>
        <taxon>Insecta</taxon>
        <taxon>Pterygota</taxon>
        <taxon>Neoptera</taxon>
        <taxon>Polyneoptera</taxon>
        <taxon>Dictyoptera</taxon>
        <taxon>Blattodea</taxon>
        <taxon>Blattoidea</taxon>
        <taxon>Blattidae</taxon>
        <taxon>Blattinae</taxon>
        <taxon>Periplaneta</taxon>
    </lineage>
</organism>
<accession>A0ABQ8SGE2</accession>
<evidence type="ECO:0000313" key="1">
    <source>
        <dbReference type="EMBL" id="KAJ4432771.1"/>
    </source>
</evidence>
<name>A0ABQ8SGE2_PERAM</name>